<dbReference type="InterPro" id="IPR036691">
    <property type="entry name" value="Endo/exonu/phosph_ase_sf"/>
</dbReference>
<keyword evidence="4" id="KW-1185">Reference proteome</keyword>
<proteinExistence type="predicted"/>
<dbReference type="Gene3D" id="3.60.10.10">
    <property type="entry name" value="Endonuclease/exonuclease/phosphatase"/>
    <property type="match status" value="1"/>
</dbReference>
<sequence length="292" mass="33253">MSPVPSKELGQVDVVRPNIPRPPNKDGTPSVISSSLTKQDDNMGWDSEFFEDANDQGSVGTPESDMEIYITVHKPVMIVIVETRCDPLKLERAFNLLGYDGLVASDTQGFAGGGEVWYFTPVYASPNEEYRRRLWDELRVISNNMKDAWMLAGDFNDIACAEEKKGGANASTRKCIKFRERMNACQLLDMGAMGPKFTWRGPIYHGGQRIFERLDRALCNENWRLVFPDGYVKVLTRVEFSDHHPILISPKEAPFIRAPRQFRFESAWLLDNTYNSMLNASWKRVMKEETGV</sequence>
<reference evidence="4" key="1">
    <citation type="journal article" date="2017" name="Front. Plant Sci.">
        <title>Climate Clever Clovers: New Paradigm to Reduce the Environmental Footprint of Ruminants by Breeding Low Methanogenic Forages Utilizing Haplotype Variation.</title>
        <authorList>
            <person name="Kaur P."/>
            <person name="Appels R."/>
            <person name="Bayer P.E."/>
            <person name="Keeble-Gagnere G."/>
            <person name="Wang J."/>
            <person name="Hirakawa H."/>
            <person name="Shirasawa K."/>
            <person name="Vercoe P."/>
            <person name="Stefanova K."/>
            <person name="Durmic Z."/>
            <person name="Nichols P."/>
            <person name="Revell C."/>
            <person name="Isobe S.N."/>
            <person name="Edwards D."/>
            <person name="Erskine W."/>
        </authorList>
    </citation>
    <scope>NUCLEOTIDE SEQUENCE [LARGE SCALE GENOMIC DNA]</scope>
    <source>
        <strain evidence="4">cv. Daliak</strain>
    </source>
</reference>
<protein>
    <recommendedName>
        <fullName evidence="2">Endonuclease/exonuclease/phosphatase domain-containing protein</fullName>
    </recommendedName>
</protein>
<feature type="domain" description="Endonuclease/exonuclease/phosphatase" evidence="2">
    <location>
        <begin position="89"/>
        <end position="243"/>
    </location>
</feature>
<evidence type="ECO:0000256" key="1">
    <source>
        <dbReference type="SAM" id="MobiDB-lite"/>
    </source>
</evidence>
<organism evidence="3 4">
    <name type="scientific">Trifolium subterraneum</name>
    <name type="common">Subterranean clover</name>
    <dbReference type="NCBI Taxonomy" id="3900"/>
    <lineage>
        <taxon>Eukaryota</taxon>
        <taxon>Viridiplantae</taxon>
        <taxon>Streptophyta</taxon>
        <taxon>Embryophyta</taxon>
        <taxon>Tracheophyta</taxon>
        <taxon>Spermatophyta</taxon>
        <taxon>Magnoliopsida</taxon>
        <taxon>eudicotyledons</taxon>
        <taxon>Gunneridae</taxon>
        <taxon>Pentapetalae</taxon>
        <taxon>rosids</taxon>
        <taxon>fabids</taxon>
        <taxon>Fabales</taxon>
        <taxon>Fabaceae</taxon>
        <taxon>Papilionoideae</taxon>
        <taxon>50 kb inversion clade</taxon>
        <taxon>NPAAA clade</taxon>
        <taxon>Hologalegina</taxon>
        <taxon>IRL clade</taxon>
        <taxon>Trifolieae</taxon>
        <taxon>Trifolium</taxon>
    </lineage>
</organism>
<accession>A0A2Z6MME3</accession>
<dbReference type="PANTHER" id="PTHR33710:SF77">
    <property type="entry name" value="DNASE I-LIKE SUPERFAMILY PROTEIN"/>
    <property type="match status" value="1"/>
</dbReference>
<evidence type="ECO:0000313" key="4">
    <source>
        <dbReference type="Proteomes" id="UP000242715"/>
    </source>
</evidence>
<dbReference type="SUPFAM" id="SSF56219">
    <property type="entry name" value="DNase I-like"/>
    <property type="match status" value="1"/>
</dbReference>
<dbReference type="InterPro" id="IPR005135">
    <property type="entry name" value="Endo/exonuclease/phosphatase"/>
</dbReference>
<evidence type="ECO:0000259" key="2">
    <source>
        <dbReference type="Pfam" id="PF03372"/>
    </source>
</evidence>
<feature type="region of interest" description="Disordered" evidence="1">
    <location>
        <begin position="1"/>
        <end position="38"/>
    </location>
</feature>
<name>A0A2Z6MME3_TRISU</name>
<dbReference type="OrthoDB" id="1750221at2759"/>
<dbReference type="Pfam" id="PF03372">
    <property type="entry name" value="Exo_endo_phos"/>
    <property type="match status" value="1"/>
</dbReference>
<dbReference type="GO" id="GO:0003824">
    <property type="term" value="F:catalytic activity"/>
    <property type="evidence" value="ECO:0007669"/>
    <property type="project" value="InterPro"/>
</dbReference>
<dbReference type="EMBL" id="DF973335">
    <property type="protein sequence ID" value="GAU26402.1"/>
    <property type="molecule type" value="Genomic_DNA"/>
</dbReference>
<gene>
    <name evidence="3" type="ORF">TSUD_278470</name>
</gene>
<dbReference type="PANTHER" id="PTHR33710">
    <property type="entry name" value="BNAC02G09200D PROTEIN"/>
    <property type="match status" value="1"/>
</dbReference>
<dbReference type="Proteomes" id="UP000242715">
    <property type="component" value="Unassembled WGS sequence"/>
</dbReference>
<evidence type="ECO:0000313" key="3">
    <source>
        <dbReference type="EMBL" id="GAU26402.1"/>
    </source>
</evidence>
<dbReference type="AlphaFoldDB" id="A0A2Z6MME3"/>